<dbReference type="RefSeq" id="WP_234910981.1">
    <property type="nucleotide sequence ID" value="NZ_JACIDV010000009.1"/>
</dbReference>
<gene>
    <name evidence="2" type="ORF">GGQ73_003079</name>
</gene>
<reference evidence="2 3" key="1">
    <citation type="submission" date="2020-08" db="EMBL/GenBank/DDBJ databases">
        <title>Genomic Encyclopedia of Type Strains, Phase IV (KMG-IV): sequencing the most valuable type-strain genomes for metagenomic binning, comparative biology and taxonomic classification.</title>
        <authorList>
            <person name="Goeker M."/>
        </authorList>
    </citation>
    <scope>NUCLEOTIDE SEQUENCE [LARGE SCALE GENOMIC DNA]</scope>
    <source>
        <strain evidence="2 3">DSM 26438</strain>
    </source>
</reference>
<keyword evidence="1" id="KW-0812">Transmembrane</keyword>
<sequence length="98" mass="11822">MMIVFEILIKVAAHAALSLLILHQMATQVREYYFYKKNGWDFSIDSNLDRLKLDEKITAYNLNLTNWERFWLFRPFYIVIMIAFFGFMLWAAFQRISV</sequence>
<keyword evidence="3" id="KW-1185">Reference proteome</keyword>
<accession>A0A7W6CB27</accession>
<evidence type="ECO:0000256" key="1">
    <source>
        <dbReference type="SAM" id="Phobius"/>
    </source>
</evidence>
<comment type="caution">
    <text evidence="2">The sequence shown here is derived from an EMBL/GenBank/DDBJ whole genome shotgun (WGS) entry which is preliminary data.</text>
</comment>
<protein>
    <submittedName>
        <fullName evidence="2">Uncharacterized protein</fullName>
    </submittedName>
</protein>
<dbReference type="EMBL" id="JACIDV010000009">
    <property type="protein sequence ID" value="MBB3947113.1"/>
    <property type="molecule type" value="Genomic_DNA"/>
</dbReference>
<keyword evidence="1" id="KW-0472">Membrane</keyword>
<feature type="transmembrane region" description="Helical" evidence="1">
    <location>
        <begin position="71"/>
        <end position="93"/>
    </location>
</feature>
<proteinExistence type="predicted"/>
<dbReference type="AlphaFoldDB" id="A0A7W6CB27"/>
<evidence type="ECO:0000313" key="3">
    <source>
        <dbReference type="Proteomes" id="UP000565286"/>
    </source>
</evidence>
<evidence type="ECO:0000313" key="2">
    <source>
        <dbReference type="EMBL" id="MBB3947113.1"/>
    </source>
</evidence>
<organism evidence="2 3">
    <name type="scientific">Rhizobium skierniewicense</name>
    <dbReference type="NCBI Taxonomy" id="984260"/>
    <lineage>
        <taxon>Bacteria</taxon>
        <taxon>Pseudomonadati</taxon>
        <taxon>Pseudomonadota</taxon>
        <taxon>Alphaproteobacteria</taxon>
        <taxon>Hyphomicrobiales</taxon>
        <taxon>Rhizobiaceae</taxon>
        <taxon>Rhizobium/Agrobacterium group</taxon>
        <taxon>Rhizobium</taxon>
    </lineage>
</organism>
<dbReference type="Proteomes" id="UP000565286">
    <property type="component" value="Unassembled WGS sequence"/>
</dbReference>
<name>A0A7W6CB27_9HYPH</name>
<keyword evidence="1" id="KW-1133">Transmembrane helix</keyword>